<dbReference type="EMBL" id="JACHJS010000001">
    <property type="protein sequence ID" value="MBB4969031.1"/>
    <property type="molecule type" value="Genomic_DNA"/>
</dbReference>
<dbReference type="CDD" id="cd04859">
    <property type="entry name" value="Prim_Pol"/>
    <property type="match status" value="1"/>
</dbReference>
<dbReference type="SMART" id="SM00943">
    <property type="entry name" value="Prim-Pol"/>
    <property type="match status" value="1"/>
</dbReference>
<feature type="region of interest" description="Disordered" evidence="1">
    <location>
        <begin position="305"/>
        <end position="333"/>
    </location>
</feature>
<gene>
    <name evidence="3" type="ORF">F4559_006390</name>
</gene>
<evidence type="ECO:0000313" key="4">
    <source>
        <dbReference type="Proteomes" id="UP000542674"/>
    </source>
</evidence>
<feature type="compositionally biased region" description="Low complexity" evidence="1">
    <location>
        <begin position="312"/>
        <end position="324"/>
    </location>
</feature>
<dbReference type="Proteomes" id="UP000542674">
    <property type="component" value="Unassembled WGS sequence"/>
</dbReference>
<evidence type="ECO:0000259" key="2">
    <source>
        <dbReference type="SMART" id="SM00943"/>
    </source>
</evidence>
<reference evidence="3 4" key="1">
    <citation type="submission" date="2020-08" db="EMBL/GenBank/DDBJ databases">
        <title>Sequencing the genomes of 1000 actinobacteria strains.</title>
        <authorList>
            <person name="Klenk H.-P."/>
        </authorList>
    </citation>
    <scope>NUCLEOTIDE SEQUENCE [LARGE SCALE GENOMIC DNA]</scope>
    <source>
        <strain evidence="3 4">DSM 45084</strain>
    </source>
</reference>
<dbReference type="RefSeq" id="WP_184674746.1">
    <property type="nucleotide sequence ID" value="NZ_BAABAI010000043.1"/>
</dbReference>
<evidence type="ECO:0000256" key="1">
    <source>
        <dbReference type="SAM" id="MobiDB-lite"/>
    </source>
</evidence>
<dbReference type="InterPro" id="IPR015330">
    <property type="entry name" value="DNA_primase/pol_bifunc_N"/>
</dbReference>
<feature type="region of interest" description="Disordered" evidence="1">
    <location>
        <begin position="35"/>
        <end position="58"/>
    </location>
</feature>
<feature type="domain" description="DNA primase/polymerase bifunctional N-terminal" evidence="2">
    <location>
        <begin position="12"/>
        <end position="203"/>
    </location>
</feature>
<protein>
    <recommendedName>
        <fullName evidence="2">DNA primase/polymerase bifunctional N-terminal domain-containing protein</fullName>
    </recommendedName>
</protein>
<accession>A0A7W7WZM4</accession>
<evidence type="ECO:0000313" key="3">
    <source>
        <dbReference type="EMBL" id="MBB4969031.1"/>
    </source>
</evidence>
<sequence>MDRATTTLMRHALDAAAQGFHLFPLRPGEKTTALHGERRCPRTGPCRSGHLKPEQRATTDPAVIERCWSAGPFNIGIATGPSGLVVVDLDTRKSPDDLPPDGWNRRGIVDGHDVFTAVCEDAGHPVPWETRTVRTARGGTHLYFRAPAGVALRNTEGNTGAGLGWKVDTRAWGGHVVGPGSTTPHGDYRVIEDAPVVDLPDWLVGRLTPKLPPVRTSPIVSRSERLPAYVTAAVEGERNRVAAAQPGVHTRTLFVASVALGQLVGAGLLPPATAEAELFNAAMSVIGTPGCRCTDREVLRTIGNGLRAGASRPRQTPQDRPTTTAMFDHRGAA</sequence>
<organism evidence="3 4">
    <name type="scientific">Saccharothrix violaceirubra</name>
    <dbReference type="NCBI Taxonomy" id="413306"/>
    <lineage>
        <taxon>Bacteria</taxon>
        <taxon>Bacillati</taxon>
        <taxon>Actinomycetota</taxon>
        <taxon>Actinomycetes</taxon>
        <taxon>Pseudonocardiales</taxon>
        <taxon>Pseudonocardiaceae</taxon>
        <taxon>Saccharothrix</taxon>
    </lineage>
</organism>
<dbReference type="Pfam" id="PF09250">
    <property type="entry name" value="Prim-Pol"/>
    <property type="match status" value="1"/>
</dbReference>
<keyword evidence="4" id="KW-1185">Reference proteome</keyword>
<dbReference type="SUPFAM" id="SSF56747">
    <property type="entry name" value="Prim-pol domain"/>
    <property type="match status" value="1"/>
</dbReference>
<proteinExistence type="predicted"/>
<comment type="caution">
    <text evidence="3">The sequence shown here is derived from an EMBL/GenBank/DDBJ whole genome shotgun (WGS) entry which is preliminary data.</text>
</comment>
<dbReference type="AlphaFoldDB" id="A0A7W7WZM4"/>
<name>A0A7W7WZM4_9PSEU</name>